<keyword evidence="5" id="KW-0449">Lipoprotein</keyword>
<dbReference type="GO" id="GO:0046872">
    <property type="term" value="F:metal ion binding"/>
    <property type="evidence" value="ECO:0007669"/>
    <property type="project" value="InterPro"/>
</dbReference>
<dbReference type="PRINTS" id="PR00691">
    <property type="entry name" value="ADHESINB"/>
</dbReference>
<evidence type="ECO:0000256" key="1">
    <source>
        <dbReference type="ARBA" id="ARBA00011028"/>
    </source>
</evidence>
<evidence type="ECO:0000256" key="3">
    <source>
        <dbReference type="ARBA" id="ARBA00022729"/>
    </source>
</evidence>
<keyword evidence="3" id="KW-0732">Signal</keyword>
<organism evidence="5 6">
    <name type="scientific">Peptoniphilus indolicus</name>
    <dbReference type="NCBI Taxonomy" id="33030"/>
    <lineage>
        <taxon>Bacteria</taxon>
        <taxon>Bacillati</taxon>
        <taxon>Bacillota</taxon>
        <taxon>Tissierellia</taxon>
        <taxon>Tissierellales</taxon>
        <taxon>Peptoniphilaceae</taxon>
        <taxon>Peptoniphilus</taxon>
    </lineage>
</organism>
<proteinExistence type="inferred from homology"/>
<dbReference type="InterPro" id="IPR006129">
    <property type="entry name" value="AdhesinB"/>
</dbReference>
<keyword evidence="2 4" id="KW-0813">Transport</keyword>
<sequence>MKKKLLSFCFVICLLIISGCSKKEVKDDRPVVYTSFYPIHELVSQVAGDTVEIKSFMPLDKDPHFWEPSPKNMRELANADLLIVNGANMEKWLDQVSENLPDLDVLVLSESVNLITYKGAAAMGDFQYMGHSQMQSGQEYRIEFGHTHENNMRVAFFKKGNETNAELIKKGKKIMEQKGEIVHQRSQINIEDSKVYTIEMGHESGLVTYKLPTDGDWVFVSDRISENILSYDLLDSNKEKLNEEVVLAGSSSSLDKITYDPHSWMSVVNAKKYLNAIFDKLSEKYPENQRLYKKNKLKTVDALTDLEFEFKEKFKNKKNDHFLTAHNAYGYIARDFDLVQFALSDLVSSESPSLKTIRTAINFANTYGIDTIFYEYGGDSKSAKSLAEEVHGKAEGLVSMEFASNIDDLENKDYVSLMRMNLEKIYEAVK</sequence>
<dbReference type="GO" id="GO:0007155">
    <property type="term" value="P:cell adhesion"/>
    <property type="evidence" value="ECO:0007669"/>
    <property type="project" value="InterPro"/>
</dbReference>
<evidence type="ECO:0000313" key="5">
    <source>
        <dbReference type="EMBL" id="SUB74540.1"/>
    </source>
</evidence>
<dbReference type="Proteomes" id="UP000254777">
    <property type="component" value="Unassembled WGS sequence"/>
</dbReference>
<protein>
    <submittedName>
        <fullName evidence="5">Probable zinc transport system zinc-binding lipoprotein AdcA</fullName>
    </submittedName>
</protein>
<comment type="similarity">
    <text evidence="1 4">Belongs to the bacterial solute-binding protein 9 family.</text>
</comment>
<dbReference type="RefSeq" id="WP_115311941.1">
    <property type="nucleotide sequence ID" value="NZ_UGTH01000001.1"/>
</dbReference>
<dbReference type="PROSITE" id="PS51257">
    <property type="entry name" value="PROKAR_LIPOPROTEIN"/>
    <property type="match status" value="1"/>
</dbReference>
<dbReference type="PANTHER" id="PTHR42953:SF3">
    <property type="entry name" value="HIGH-AFFINITY ZINC UPTAKE SYSTEM PROTEIN ZNUA"/>
    <property type="match status" value="1"/>
</dbReference>
<reference evidence="5 6" key="1">
    <citation type="submission" date="2018-06" db="EMBL/GenBank/DDBJ databases">
        <authorList>
            <consortium name="Pathogen Informatics"/>
            <person name="Doyle S."/>
        </authorList>
    </citation>
    <scope>NUCLEOTIDE SEQUENCE [LARGE SCALE GENOMIC DNA]</scope>
    <source>
        <strain evidence="5 6">NCTC11088</strain>
    </source>
</reference>
<dbReference type="InterPro" id="IPR006127">
    <property type="entry name" value="ZnuA-like"/>
</dbReference>
<evidence type="ECO:0000313" key="6">
    <source>
        <dbReference type="Proteomes" id="UP000254777"/>
    </source>
</evidence>
<dbReference type="PRINTS" id="PR00690">
    <property type="entry name" value="ADHESNFAMILY"/>
</dbReference>
<dbReference type="AlphaFoldDB" id="A0A379D9Q5"/>
<evidence type="ECO:0000256" key="2">
    <source>
        <dbReference type="ARBA" id="ARBA00022448"/>
    </source>
</evidence>
<dbReference type="InterPro" id="IPR006128">
    <property type="entry name" value="Lipoprotein_PsaA-like"/>
</dbReference>
<name>A0A379D9Q5_9FIRM</name>
<gene>
    <name evidence="5" type="primary">adcA_1</name>
    <name evidence="5" type="ORF">NCTC11088_00288</name>
</gene>
<evidence type="ECO:0000256" key="4">
    <source>
        <dbReference type="RuleBase" id="RU003512"/>
    </source>
</evidence>
<dbReference type="Pfam" id="PF01297">
    <property type="entry name" value="ZnuA"/>
    <property type="match status" value="1"/>
</dbReference>
<dbReference type="Gene3D" id="3.40.50.1980">
    <property type="entry name" value="Nitrogenase molybdenum iron protein domain"/>
    <property type="match status" value="2"/>
</dbReference>
<dbReference type="InterPro" id="IPR050492">
    <property type="entry name" value="Bact_metal-bind_prot9"/>
</dbReference>
<accession>A0A379D9Q5</accession>
<dbReference type="PANTHER" id="PTHR42953">
    <property type="entry name" value="HIGH-AFFINITY ZINC UPTAKE SYSTEM PROTEIN ZNUA-RELATED"/>
    <property type="match status" value="1"/>
</dbReference>
<dbReference type="EMBL" id="UGTH01000001">
    <property type="protein sequence ID" value="SUB74540.1"/>
    <property type="molecule type" value="Genomic_DNA"/>
</dbReference>
<dbReference type="GO" id="GO:0030001">
    <property type="term" value="P:metal ion transport"/>
    <property type="evidence" value="ECO:0007669"/>
    <property type="project" value="InterPro"/>
</dbReference>
<dbReference type="SUPFAM" id="SSF53807">
    <property type="entry name" value="Helical backbone' metal receptor"/>
    <property type="match status" value="1"/>
</dbReference>